<dbReference type="PROSITE" id="PS00463">
    <property type="entry name" value="ZN2_CY6_FUNGAL_1"/>
    <property type="match status" value="1"/>
</dbReference>
<dbReference type="PANTHER" id="PTHR31001">
    <property type="entry name" value="UNCHARACTERIZED TRANSCRIPTIONAL REGULATORY PROTEIN"/>
    <property type="match status" value="1"/>
</dbReference>
<dbReference type="CDD" id="cd00067">
    <property type="entry name" value="GAL4"/>
    <property type="match status" value="1"/>
</dbReference>
<accession>A0A2T3ZEY2</accession>
<dbReference type="EMBL" id="KZ679259">
    <property type="protein sequence ID" value="PTB43350.1"/>
    <property type="molecule type" value="Genomic_DNA"/>
</dbReference>
<feature type="compositionally biased region" description="Low complexity" evidence="4">
    <location>
        <begin position="620"/>
        <end position="634"/>
    </location>
</feature>
<dbReference type="SUPFAM" id="SSF57701">
    <property type="entry name" value="Zn2/Cys6 DNA-binding domain"/>
    <property type="match status" value="1"/>
</dbReference>
<dbReference type="STRING" id="1042311.A0A2T3ZEY2"/>
<dbReference type="InterPro" id="IPR007219">
    <property type="entry name" value="XnlR_reg_dom"/>
</dbReference>
<keyword evidence="7" id="KW-1185">Reference proteome</keyword>
<evidence type="ECO:0000313" key="6">
    <source>
        <dbReference type="EMBL" id="PTB43350.1"/>
    </source>
</evidence>
<proteinExistence type="predicted"/>
<dbReference type="Proteomes" id="UP000240493">
    <property type="component" value="Unassembled WGS sequence"/>
</dbReference>
<evidence type="ECO:0000256" key="3">
    <source>
        <dbReference type="ARBA" id="ARBA00023242"/>
    </source>
</evidence>
<dbReference type="InterPro" id="IPR001138">
    <property type="entry name" value="Zn2Cys6_DnaBD"/>
</dbReference>
<sequence length="759" mass="85006">MADMEVAVDGRAERGPTKKRRRIVISCTECHRRKQKCDRELPCGNCRSRNKESSCFYEAGAPTAREHEAHAGLYSSEQNDDDASKSKSEPLSSVASSWGYAQSGGSSTLCFLQKIERASTADGEDALTNTSASGHASQQDTFAVREKYKGLIRLLPARMYIDQLTEIFFSDLNWQYYLVEPQHFHELLGQWTNIPFRLLSSRGPEALSPDLKVFPALLFQVIATALLVLPKSLHESFESLKYAANMTFEDLAIDYSESSMSILNLLGTKSLCTTSIQTGFLRASFLKYTANVTESWHQVGKTIRDAQELGMHRDSLDPKPKSNDVESVLLNQWQIEKRRHLYMMLGSWDIHMCLILGRPGSMNWRHGFPTLPIDARFTEASDRSKTPVIPREEGVDPPTPLTRNILLYKTMLPLRDVLDLEPEGPCPRDFSKVHKIQQNIMDIHDSTPAAFRIDNPDRQWDHLPELHWLHQARCLSEQMFYFTLVALNRPYIFHREESRLEVIKGCLGMLEMQKRMFEGLPPKSWKNWQLFYGSFDAVTLIASIYILFPYENSEFREIAIQHCHWTVERFATMKDMNPLAKSALGVLRAVVARLVKAVGNCAPSSSVSPPVDPLRHNSNTTTPTSTGKTFGSTPASSVGRASVEGSFKGAPESISSAAAAIPSTAEESSACLSTMMPGGWELQQDGNGNSFPSIAPFFAMGDLIYKDLTVDQIDDVPPQTDSDPLLLGGSFMWQFEGGFGEDTVWQFLNQHQTSGNETG</sequence>
<organism evidence="6 7">
    <name type="scientific">Trichoderma asperellum (strain ATCC 204424 / CBS 433.97 / NBRC 101777)</name>
    <dbReference type="NCBI Taxonomy" id="1042311"/>
    <lineage>
        <taxon>Eukaryota</taxon>
        <taxon>Fungi</taxon>
        <taxon>Dikarya</taxon>
        <taxon>Ascomycota</taxon>
        <taxon>Pezizomycotina</taxon>
        <taxon>Sordariomycetes</taxon>
        <taxon>Hypocreomycetidae</taxon>
        <taxon>Hypocreales</taxon>
        <taxon>Hypocreaceae</taxon>
        <taxon>Trichoderma</taxon>
    </lineage>
</organism>
<dbReference type="GO" id="GO:0003677">
    <property type="term" value="F:DNA binding"/>
    <property type="evidence" value="ECO:0007669"/>
    <property type="project" value="InterPro"/>
</dbReference>
<evidence type="ECO:0000313" key="7">
    <source>
        <dbReference type="Proteomes" id="UP000240493"/>
    </source>
</evidence>
<feature type="domain" description="Zn(2)-C6 fungal-type" evidence="5">
    <location>
        <begin position="26"/>
        <end position="57"/>
    </location>
</feature>
<evidence type="ECO:0000256" key="2">
    <source>
        <dbReference type="ARBA" id="ARBA00022723"/>
    </source>
</evidence>
<dbReference type="SMART" id="SM00066">
    <property type="entry name" value="GAL4"/>
    <property type="match status" value="1"/>
</dbReference>
<keyword evidence="2" id="KW-0479">Metal-binding</keyword>
<dbReference type="Pfam" id="PF04082">
    <property type="entry name" value="Fungal_trans"/>
    <property type="match status" value="1"/>
</dbReference>
<dbReference type="Pfam" id="PF00172">
    <property type="entry name" value="Zn_clus"/>
    <property type="match status" value="1"/>
</dbReference>
<keyword evidence="3" id="KW-0539">Nucleus</keyword>
<reference evidence="6 7" key="1">
    <citation type="submission" date="2016-07" db="EMBL/GenBank/DDBJ databases">
        <title>Multiple horizontal gene transfer events from other fungi enriched the ability of initially mycotrophic Trichoderma (Ascomycota) to feed on dead plant biomass.</title>
        <authorList>
            <consortium name="DOE Joint Genome Institute"/>
            <person name="Aerts A."/>
            <person name="Atanasova L."/>
            <person name="Chenthamara K."/>
            <person name="Zhang J."/>
            <person name="Grujic M."/>
            <person name="Henrissat B."/>
            <person name="Kuo A."/>
            <person name="Salamov A."/>
            <person name="Lipzen A."/>
            <person name="Labutti K."/>
            <person name="Barry K."/>
            <person name="Miao Y."/>
            <person name="Rahimi M.J."/>
            <person name="Shen Q."/>
            <person name="Grigoriev I.V."/>
            <person name="Kubicek C.P."/>
            <person name="Druzhinina I.S."/>
        </authorList>
    </citation>
    <scope>NUCLEOTIDE SEQUENCE [LARGE SCALE GENOMIC DNA]</scope>
    <source>
        <strain evidence="6 7">CBS 433.97</strain>
    </source>
</reference>
<protein>
    <recommendedName>
        <fullName evidence="5">Zn(2)-C6 fungal-type domain-containing protein</fullName>
    </recommendedName>
</protein>
<evidence type="ECO:0000259" key="5">
    <source>
        <dbReference type="PROSITE" id="PS50048"/>
    </source>
</evidence>
<dbReference type="CDD" id="cd12148">
    <property type="entry name" value="fungal_TF_MHR"/>
    <property type="match status" value="1"/>
</dbReference>
<name>A0A2T3ZEY2_TRIA4</name>
<dbReference type="AlphaFoldDB" id="A0A2T3ZEY2"/>
<evidence type="ECO:0000256" key="1">
    <source>
        <dbReference type="ARBA" id="ARBA00004123"/>
    </source>
</evidence>
<comment type="subcellular location">
    <subcellularLocation>
        <location evidence="1">Nucleus</location>
    </subcellularLocation>
</comment>
<dbReference type="GO" id="GO:0006351">
    <property type="term" value="P:DNA-templated transcription"/>
    <property type="evidence" value="ECO:0007669"/>
    <property type="project" value="InterPro"/>
</dbReference>
<dbReference type="InterPro" id="IPR036864">
    <property type="entry name" value="Zn2-C6_fun-type_DNA-bd_sf"/>
</dbReference>
<gene>
    <name evidence="6" type="ORF">M441DRAFT_25389</name>
</gene>
<dbReference type="OrthoDB" id="10263753at2759"/>
<dbReference type="InterPro" id="IPR050613">
    <property type="entry name" value="Sec_Metabolite_Reg"/>
</dbReference>
<dbReference type="PROSITE" id="PS50048">
    <property type="entry name" value="ZN2_CY6_FUNGAL_2"/>
    <property type="match status" value="1"/>
</dbReference>
<dbReference type="Gene3D" id="4.10.240.10">
    <property type="entry name" value="Zn(2)-C6 fungal-type DNA-binding domain"/>
    <property type="match status" value="1"/>
</dbReference>
<evidence type="ECO:0000256" key="4">
    <source>
        <dbReference type="SAM" id="MobiDB-lite"/>
    </source>
</evidence>
<dbReference type="GO" id="GO:0005634">
    <property type="term" value="C:nucleus"/>
    <property type="evidence" value="ECO:0007669"/>
    <property type="project" value="UniProtKB-SubCell"/>
</dbReference>
<feature type="region of interest" description="Disordered" evidence="4">
    <location>
        <begin position="602"/>
        <end position="644"/>
    </location>
</feature>
<dbReference type="GO" id="GO:0008270">
    <property type="term" value="F:zinc ion binding"/>
    <property type="evidence" value="ECO:0007669"/>
    <property type="project" value="InterPro"/>
</dbReference>
<dbReference type="PANTHER" id="PTHR31001:SF87">
    <property type="entry name" value="COL-21"/>
    <property type="match status" value="1"/>
</dbReference>
<dbReference type="GO" id="GO:0000981">
    <property type="term" value="F:DNA-binding transcription factor activity, RNA polymerase II-specific"/>
    <property type="evidence" value="ECO:0007669"/>
    <property type="project" value="InterPro"/>
</dbReference>